<evidence type="ECO:0000256" key="1">
    <source>
        <dbReference type="SAM" id="MobiDB-lite"/>
    </source>
</evidence>
<comment type="caution">
    <text evidence="2">The sequence shown here is derived from an EMBL/GenBank/DDBJ whole genome shotgun (WGS) entry which is preliminary data.</text>
</comment>
<dbReference type="Proteomes" id="UP001604336">
    <property type="component" value="Unassembled WGS sequence"/>
</dbReference>
<organism evidence="2 3">
    <name type="scientific">Abeliophyllum distichum</name>
    <dbReference type="NCBI Taxonomy" id="126358"/>
    <lineage>
        <taxon>Eukaryota</taxon>
        <taxon>Viridiplantae</taxon>
        <taxon>Streptophyta</taxon>
        <taxon>Embryophyta</taxon>
        <taxon>Tracheophyta</taxon>
        <taxon>Spermatophyta</taxon>
        <taxon>Magnoliopsida</taxon>
        <taxon>eudicotyledons</taxon>
        <taxon>Gunneridae</taxon>
        <taxon>Pentapetalae</taxon>
        <taxon>asterids</taxon>
        <taxon>lamiids</taxon>
        <taxon>Lamiales</taxon>
        <taxon>Oleaceae</taxon>
        <taxon>Forsythieae</taxon>
        <taxon>Abeliophyllum</taxon>
    </lineage>
</organism>
<feature type="region of interest" description="Disordered" evidence="1">
    <location>
        <begin position="66"/>
        <end position="108"/>
    </location>
</feature>
<sequence length="108" mass="12459">MKLCITFRGHSTLTGNSLWMRLNRSLNITPPALLMMSLREKWLITDNREMIELDLTVVPSFDNNVNIIEEDPEGSPEYNPTPYPDEARKPNHVDNQEARLNESDGENF</sequence>
<name>A0ABD1PEL5_9LAMI</name>
<gene>
    <name evidence="2" type="ORF">Adt_45769</name>
</gene>
<keyword evidence="3" id="KW-1185">Reference proteome</keyword>
<evidence type="ECO:0000313" key="2">
    <source>
        <dbReference type="EMBL" id="KAL2462349.1"/>
    </source>
</evidence>
<evidence type="ECO:0000313" key="3">
    <source>
        <dbReference type="Proteomes" id="UP001604336"/>
    </source>
</evidence>
<proteinExistence type="predicted"/>
<dbReference type="EMBL" id="JBFOLK010000014">
    <property type="protein sequence ID" value="KAL2462349.1"/>
    <property type="molecule type" value="Genomic_DNA"/>
</dbReference>
<dbReference type="AlphaFoldDB" id="A0ABD1PEL5"/>
<reference evidence="3" key="1">
    <citation type="submission" date="2024-07" db="EMBL/GenBank/DDBJ databases">
        <title>Two chromosome-level genome assemblies of Korean endemic species Abeliophyllum distichum and Forsythia ovata (Oleaceae).</title>
        <authorList>
            <person name="Jang H."/>
        </authorList>
    </citation>
    <scope>NUCLEOTIDE SEQUENCE [LARGE SCALE GENOMIC DNA]</scope>
</reference>
<protein>
    <submittedName>
        <fullName evidence="2">Uncharacterized protein</fullName>
    </submittedName>
</protein>
<feature type="compositionally biased region" description="Basic and acidic residues" evidence="1">
    <location>
        <begin position="85"/>
        <end position="102"/>
    </location>
</feature>
<accession>A0ABD1PEL5</accession>